<dbReference type="InterPro" id="IPR036397">
    <property type="entry name" value="RNaseH_sf"/>
</dbReference>
<reference evidence="2" key="1">
    <citation type="submission" date="2016-11" db="UniProtKB">
        <authorList>
            <consortium name="WormBaseParasite"/>
        </authorList>
    </citation>
    <scope>IDENTIFICATION</scope>
</reference>
<evidence type="ECO:0000313" key="2">
    <source>
        <dbReference type="WBParaSite" id="Hba_08265"/>
    </source>
</evidence>
<accession>A0A1I7WSZ3</accession>
<dbReference type="AlphaFoldDB" id="A0A1I7WSZ3"/>
<name>A0A1I7WSZ3_HETBA</name>
<dbReference type="WBParaSite" id="Hba_08265">
    <property type="protein sequence ID" value="Hba_08265"/>
    <property type="gene ID" value="Hba_08265"/>
</dbReference>
<keyword evidence="1" id="KW-1185">Reference proteome</keyword>
<organism evidence="1 2">
    <name type="scientific">Heterorhabditis bacteriophora</name>
    <name type="common">Entomopathogenic nematode worm</name>
    <dbReference type="NCBI Taxonomy" id="37862"/>
    <lineage>
        <taxon>Eukaryota</taxon>
        <taxon>Metazoa</taxon>
        <taxon>Ecdysozoa</taxon>
        <taxon>Nematoda</taxon>
        <taxon>Chromadorea</taxon>
        <taxon>Rhabditida</taxon>
        <taxon>Rhabditina</taxon>
        <taxon>Rhabditomorpha</taxon>
        <taxon>Strongyloidea</taxon>
        <taxon>Heterorhabditidae</taxon>
        <taxon>Heterorhabditis</taxon>
    </lineage>
</organism>
<dbReference type="Gene3D" id="3.30.420.10">
    <property type="entry name" value="Ribonuclease H-like superfamily/Ribonuclease H"/>
    <property type="match status" value="1"/>
</dbReference>
<evidence type="ECO:0000313" key="1">
    <source>
        <dbReference type="Proteomes" id="UP000095283"/>
    </source>
</evidence>
<proteinExistence type="predicted"/>
<dbReference type="Proteomes" id="UP000095283">
    <property type="component" value="Unplaced"/>
</dbReference>
<dbReference type="GO" id="GO:0003676">
    <property type="term" value="F:nucleic acid binding"/>
    <property type="evidence" value="ECO:0007669"/>
    <property type="project" value="InterPro"/>
</dbReference>
<protein>
    <submittedName>
        <fullName evidence="2">DDE_3 domain-containing protein</fullName>
    </submittedName>
</protein>
<sequence length="96" mass="10955">MVLMVVTPVGEICAGSPTLFNSKFRWRKCVIFTLQQDNASIHASRSTKTWLEDNDVTTMAICERPWDFDIVTRKAFTVVGIEDINSETKDERSIEL</sequence>